<evidence type="ECO:0000256" key="5">
    <source>
        <dbReference type="ARBA" id="ARBA00022692"/>
    </source>
</evidence>
<keyword evidence="5 10" id="KW-0812">Transmembrane</keyword>
<keyword evidence="12" id="KW-1185">Reference proteome</keyword>
<comment type="subcellular location">
    <subcellularLocation>
        <location evidence="1">Endoplasmic reticulum membrane</location>
        <topology evidence="1">Multi-pass membrane protein</topology>
    </subcellularLocation>
</comment>
<protein>
    <submittedName>
        <fullName evidence="13">DUF4304 domain-containing protein</fullName>
    </submittedName>
</protein>
<evidence type="ECO:0000256" key="1">
    <source>
        <dbReference type="ARBA" id="ARBA00004477"/>
    </source>
</evidence>
<dbReference type="EMBL" id="UYWY01001598">
    <property type="protein sequence ID" value="VDM26967.1"/>
    <property type="molecule type" value="Genomic_DNA"/>
</dbReference>
<comment type="pathway">
    <text evidence="2">Glycolipid biosynthesis; glycosylphosphatidylinositol-anchor biosynthesis.</text>
</comment>
<dbReference type="PANTHER" id="PTHR21072:SF13">
    <property type="entry name" value="GPI TRANSAMIDASE COMPONENT PIG-S"/>
    <property type="match status" value="1"/>
</dbReference>
<evidence type="ECO:0000256" key="7">
    <source>
        <dbReference type="ARBA" id="ARBA00022989"/>
    </source>
</evidence>
<sequence length="416" mass="46474">MAAPTSLEETTRRALLDGRFSIRIALVSEEEWSFMGRVIHFSSGGWTFVKTSSDEKKVTGRVLTAITDVLVDMAHLSVIIRRDLKKRMKPVEVAVLPPSQQALLMRIFQKRLVWDSAAQSAHYIVQMIFAHAGFNVSDDSYEPTQVLTDVRRFAAKISGITHLRVSSEHLWDFDLTAWLRKDVQERWTLNMDDISKIIIEADHETSTVESSFPLLKLLILDYEEPIVLLDQTGEDSSGVVVASWGAVVSCSSKRSSSVSVSTIASLRVLLGLDTELPAGASKDPSPVSEWELSRLKLRSFVDFSMNAISSVEAIHNLIVQIDNIVINDEVASSADRAVELIEYALNTAQRTGQLDIASVVKGHELAQKAVNDHSLLALLYFPSDQKFAIYLPLFLPTLLPLFGSMFTLYKHWRNND</sequence>
<comment type="similarity">
    <text evidence="3">Belongs to the PIGS family.</text>
</comment>
<dbReference type="WBParaSite" id="TCNE_0000186701-mRNA-1">
    <property type="protein sequence ID" value="TCNE_0000186701-mRNA-1"/>
    <property type="gene ID" value="TCNE_0000186701"/>
</dbReference>
<name>A0A183U047_TOXCA</name>
<dbReference type="Pfam" id="PF10510">
    <property type="entry name" value="PIG-S"/>
    <property type="match status" value="1"/>
</dbReference>
<evidence type="ECO:0000256" key="10">
    <source>
        <dbReference type="SAM" id="Phobius"/>
    </source>
</evidence>
<dbReference type="AlphaFoldDB" id="A0A183U047"/>
<evidence type="ECO:0000256" key="3">
    <source>
        <dbReference type="ARBA" id="ARBA00005316"/>
    </source>
</evidence>
<keyword evidence="6" id="KW-0256">Endoplasmic reticulum</keyword>
<evidence type="ECO:0000313" key="12">
    <source>
        <dbReference type="Proteomes" id="UP000050794"/>
    </source>
</evidence>
<organism evidence="12 13">
    <name type="scientific">Toxocara canis</name>
    <name type="common">Canine roundworm</name>
    <dbReference type="NCBI Taxonomy" id="6265"/>
    <lineage>
        <taxon>Eukaryota</taxon>
        <taxon>Metazoa</taxon>
        <taxon>Ecdysozoa</taxon>
        <taxon>Nematoda</taxon>
        <taxon>Chromadorea</taxon>
        <taxon>Rhabditida</taxon>
        <taxon>Spirurina</taxon>
        <taxon>Ascaridomorpha</taxon>
        <taxon>Ascaridoidea</taxon>
        <taxon>Toxocaridae</taxon>
        <taxon>Toxocara</taxon>
    </lineage>
</organism>
<dbReference type="PANTHER" id="PTHR21072">
    <property type="entry name" value="GPI TRANSAMIDASE COMPONENT PIG-S"/>
    <property type="match status" value="1"/>
</dbReference>
<dbReference type="GO" id="GO:0042765">
    <property type="term" value="C:GPI-anchor transamidase complex"/>
    <property type="evidence" value="ECO:0007669"/>
    <property type="project" value="InterPro"/>
</dbReference>
<reference evidence="11 12" key="2">
    <citation type="submission" date="2018-11" db="EMBL/GenBank/DDBJ databases">
        <authorList>
            <consortium name="Pathogen Informatics"/>
        </authorList>
    </citation>
    <scope>NUCLEOTIDE SEQUENCE [LARGE SCALE GENOMIC DNA]</scope>
</reference>
<keyword evidence="4" id="KW-0337">GPI-anchor biosynthesis</keyword>
<evidence type="ECO:0000256" key="8">
    <source>
        <dbReference type="ARBA" id="ARBA00023136"/>
    </source>
</evidence>
<dbReference type="UniPathway" id="UPA00196"/>
<keyword evidence="8 10" id="KW-0472">Membrane</keyword>
<dbReference type="GO" id="GO:0006506">
    <property type="term" value="P:GPI anchor biosynthetic process"/>
    <property type="evidence" value="ECO:0007669"/>
    <property type="project" value="UniProtKB-UniPathway"/>
</dbReference>
<feature type="transmembrane region" description="Helical" evidence="10">
    <location>
        <begin position="387"/>
        <end position="409"/>
    </location>
</feature>
<reference evidence="13" key="1">
    <citation type="submission" date="2016-06" db="UniProtKB">
        <authorList>
            <consortium name="WormBaseParasite"/>
        </authorList>
    </citation>
    <scope>IDENTIFICATION</scope>
</reference>
<evidence type="ECO:0000313" key="11">
    <source>
        <dbReference type="EMBL" id="VDM26967.1"/>
    </source>
</evidence>
<proteinExistence type="inferred from homology"/>
<keyword evidence="7 10" id="KW-1133">Transmembrane helix</keyword>
<gene>
    <name evidence="11" type="ORF">TCNE_LOCUS1867</name>
</gene>
<dbReference type="Proteomes" id="UP000050794">
    <property type="component" value="Unassembled WGS sequence"/>
</dbReference>
<evidence type="ECO:0000256" key="9">
    <source>
        <dbReference type="ARBA" id="ARBA00023180"/>
    </source>
</evidence>
<accession>A0A183U047</accession>
<evidence type="ECO:0000256" key="2">
    <source>
        <dbReference type="ARBA" id="ARBA00004687"/>
    </source>
</evidence>
<dbReference type="GO" id="GO:0016255">
    <property type="term" value="P:attachment of GPI anchor to protein"/>
    <property type="evidence" value="ECO:0007669"/>
    <property type="project" value="InterPro"/>
</dbReference>
<evidence type="ECO:0000256" key="4">
    <source>
        <dbReference type="ARBA" id="ARBA00022502"/>
    </source>
</evidence>
<evidence type="ECO:0000256" key="6">
    <source>
        <dbReference type="ARBA" id="ARBA00022824"/>
    </source>
</evidence>
<evidence type="ECO:0000313" key="13">
    <source>
        <dbReference type="WBParaSite" id="TCNE_0000186701-mRNA-1"/>
    </source>
</evidence>
<keyword evidence="9" id="KW-0325">Glycoprotein</keyword>
<dbReference type="InterPro" id="IPR019540">
    <property type="entry name" value="PtdIno-glycan_biosynth_class_S"/>
</dbReference>